<name>A0A2N9DWC7_9LACO</name>
<keyword evidence="3" id="KW-1185">Reference proteome</keyword>
<reference evidence="2" key="1">
    <citation type="submission" date="2018-01" db="EMBL/GenBank/DDBJ databases">
        <authorList>
            <person name="Chaillou S."/>
        </authorList>
    </citation>
    <scope>NUCLEOTIDE SEQUENCE [LARGE SCALE GENOMIC DNA]</scope>
    <source>
        <strain evidence="2">MFPC41A2801</strain>
    </source>
</reference>
<dbReference type="RefSeq" id="WP_106483325.1">
    <property type="nucleotide sequence ID" value="NZ_JAJJOH010000039.1"/>
</dbReference>
<gene>
    <name evidence="2" type="ORF">LFUMFP_310005</name>
</gene>
<dbReference type="InterPro" id="IPR018647">
    <property type="entry name" value="SLFN_3-like_DNA/RNA_helicase"/>
</dbReference>
<feature type="domain" description="GIY-YIG" evidence="1">
    <location>
        <begin position="33"/>
        <end position="128"/>
    </location>
</feature>
<comment type="caution">
    <text evidence="2">The sequence shown here is derived from an EMBL/GenBank/DDBJ whole genome shotgun (WGS) entry which is preliminary data.</text>
</comment>
<evidence type="ECO:0000313" key="2">
    <source>
        <dbReference type="EMBL" id="SPC38841.1"/>
    </source>
</evidence>
<evidence type="ECO:0000259" key="1">
    <source>
        <dbReference type="PROSITE" id="PS50164"/>
    </source>
</evidence>
<dbReference type="PROSITE" id="PS50164">
    <property type="entry name" value="GIY_YIG"/>
    <property type="match status" value="1"/>
</dbReference>
<dbReference type="Gene3D" id="3.40.50.300">
    <property type="entry name" value="P-loop containing nucleotide triphosphate hydrolases"/>
    <property type="match status" value="1"/>
</dbReference>
<dbReference type="InterPro" id="IPR027417">
    <property type="entry name" value="P-loop_NTPase"/>
</dbReference>
<dbReference type="EMBL" id="OGVC01000025">
    <property type="protein sequence ID" value="SPC38841.1"/>
    <property type="molecule type" value="Genomic_DNA"/>
</dbReference>
<dbReference type="CDD" id="cd10439">
    <property type="entry name" value="GIY-YIG_COG3410"/>
    <property type="match status" value="1"/>
</dbReference>
<dbReference type="SUPFAM" id="SSF52540">
    <property type="entry name" value="P-loop containing nucleoside triphosphate hydrolases"/>
    <property type="match status" value="1"/>
</dbReference>
<dbReference type="Pfam" id="PF09848">
    <property type="entry name" value="SLFN-g3_helicase"/>
    <property type="match status" value="1"/>
</dbReference>
<evidence type="ECO:0000313" key="3">
    <source>
        <dbReference type="Proteomes" id="UP000238739"/>
    </source>
</evidence>
<dbReference type="AlphaFoldDB" id="A0A2N9DWC7"/>
<dbReference type="Proteomes" id="UP000238739">
    <property type="component" value="Unassembled WGS sequence"/>
</dbReference>
<accession>A0A2N9DWC7</accession>
<proteinExistence type="predicted"/>
<protein>
    <recommendedName>
        <fullName evidence="1">GIY-YIG domain-containing protein</fullName>
    </recommendedName>
</protein>
<organism evidence="2 3">
    <name type="scientific">Latilactobacillus fuchuensis</name>
    <dbReference type="NCBI Taxonomy" id="164393"/>
    <lineage>
        <taxon>Bacteria</taxon>
        <taxon>Bacillati</taxon>
        <taxon>Bacillota</taxon>
        <taxon>Bacilli</taxon>
        <taxon>Lactobacillales</taxon>
        <taxon>Lactobacillaceae</taxon>
        <taxon>Latilactobacillus</taxon>
    </lineage>
</organism>
<dbReference type="InterPro" id="IPR000305">
    <property type="entry name" value="GIY-YIG_endonuc"/>
</dbReference>
<sequence length="584" mass="67222">MSHLRPIIYEMGYNKDVINQDIIKEDDKKYILSYPTVYIVQDVDRHAGYSVYVGETSDIKRRTIEHISIDSKERSDWRELADSESAEMYVIGHEHFNKSMTLDIENKMMQYLASVDVVKKVNNRRTNQQNMYYSYDEMEEIFSKIWRKLRTFDPKLFPLEKTIRDSALFKASPFHKLTEEQLAAKDKIMRRIETNLANKAGVGTLIVVEGDAGSGKTVLMSSLFYELNQLAKENSETQQLKGTSQFLLVNHDQQLTVYEEIAKKLDILTHDGQKTVLKPTPFINAHPQEEPVDVVIVDEAHLLLTQGKQSYTGKNQLDDLLQRARVVVAVFDRKQILSREQYWTPEQLETLLAKVKSEGNHIALNKQLRINAGQSTIDWIRNLVDLKTIGTLPKKDSKGYEIRFFNSPDELQKAIFEKAQNEDSGISRLLATFDWPYSGNRDNEGQPWYVKIGDWQMLWNLQSKLTRQQKRLNKGLAWAEQPQTLNEVGSTFTIQGFDLNYAGVIIGPSVKYRNGRIVFDKSQSENSKAKQRRSLDSGLKIDVSEEMLNNELNVLLSRGVNGLYIYAVDDALRAALQSEEIKYE</sequence>